<dbReference type="Gene3D" id="3.30.530.20">
    <property type="match status" value="1"/>
</dbReference>
<evidence type="ECO:0000256" key="1">
    <source>
        <dbReference type="ARBA" id="ARBA00006817"/>
    </source>
</evidence>
<dbReference type="Pfam" id="PF08327">
    <property type="entry name" value="AHSA1"/>
    <property type="match status" value="1"/>
</dbReference>
<dbReference type="InterPro" id="IPR023393">
    <property type="entry name" value="START-like_dom_sf"/>
</dbReference>
<protein>
    <submittedName>
        <fullName evidence="3">SRPBCC domain-containing protein</fullName>
    </submittedName>
</protein>
<evidence type="ECO:0000259" key="2">
    <source>
        <dbReference type="Pfam" id="PF08327"/>
    </source>
</evidence>
<dbReference type="CDD" id="cd08891">
    <property type="entry name" value="SRPBCC_CalC"/>
    <property type="match status" value="1"/>
</dbReference>
<reference evidence="3 4" key="1">
    <citation type="submission" date="2023-08" db="EMBL/GenBank/DDBJ databases">
        <title>Phytohabitans sansha sp. nov., isolated from marine sediment.</title>
        <authorList>
            <person name="Zhao Y."/>
            <person name="Yi K."/>
        </authorList>
    </citation>
    <scope>NUCLEOTIDE SEQUENCE [LARGE SCALE GENOMIC DNA]</scope>
    <source>
        <strain evidence="3 4">ZYX-F-186</strain>
    </source>
</reference>
<dbReference type="EMBL" id="JAVHUY010000008">
    <property type="protein sequence ID" value="MDQ7905087.1"/>
    <property type="molecule type" value="Genomic_DNA"/>
</dbReference>
<proteinExistence type="inferred from homology"/>
<keyword evidence="4" id="KW-1185">Reference proteome</keyword>
<sequence length="248" mass="26706">MTALPPIRRQVVVPGTRDAAFAVFTGEIGLWWPIGRLSVYGAGGTVAFEDGRLVERGPGGGEAVWGTVLEWDPPAALAVTWHPGSDVDKASRVRVRFEEVADDLTLVTLEHDGWERLPDPGAARREYGNGWPLVLDGYAARPSGAAAPEGPVWLVLSHTAGPALPAGEPVFGQPDFAEHIAFVRRLRERGVLVAAGSLDRVSTGMTVIRVPDPADVAAYVRLAQYDDQAVARGLLMVEVRPWHVALER</sequence>
<evidence type="ECO:0000313" key="3">
    <source>
        <dbReference type="EMBL" id="MDQ7905087.1"/>
    </source>
</evidence>
<dbReference type="RefSeq" id="WP_308712350.1">
    <property type="nucleotide sequence ID" value="NZ_JAVHUY010000008.1"/>
</dbReference>
<dbReference type="Proteomes" id="UP001230908">
    <property type="component" value="Unassembled WGS sequence"/>
</dbReference>
<comment type="caution">
    <text evidence="3">The sequence shown here is derived from an EMBL/GenBank/DDBJ whole genome shotgun (WGS) entry which is preliminary data.</text>
</comment>
<organism evidence="3 4">
    <name type="scientific">Phytohabitans maris</name>
    <dbReference type="NCBI Taxonomy" id="3071409"/>
    <lineage>
        <taxon>Bacteria</taxon>
        <taxon>Bacillati</taxon>
        <taxon>Actinomycetota</taxon>
        <taxon>Actinomycetes</taxon>
        <taxon>Micromonosporales</taxon>
        <taxon>Micromonosporaceae</taxon>
    </lineage>
</organism>
<comment type="similarity">
    <text evidence="1">Belongs to the AHA1 family.</text>
</comment>
<feature type="domain" description="Activator of Hsp90 ATPase homologue 1/2-like C-terminal" evidence="2">
    <location>
        <begin position="42"/>
        <end position="136"/>
    </location>
</feature>
<accession>A0ABU0ZFG5</accession>
<dbReference type="InterPro" id="IPR013538">
    <property type="entry name" value="ASHA1/2-like_C"/>
</dbReference>
<dbReference type="SUPFAM" id="SSF55961">
    <property type="entry name" value="Bet v1-like"/>
    <property type="match status" value="1"/>
</dbReference>
<name>A0ABU0ZFG5_9ACTN</name>
<evidence type="ECO:0000313" key="4">
    <source>
        <dbReference type="Proteomes" id="UP001230908"/>
    </source>
</evidence>
<gene>
    <name evidence="3" type="ORF">RB614_11195</name>
</gene>